<keyword evidence="4" id="KW-1185">Reference proteome</keyword>
<dbReference type="PANTHER" id="PTHR43157">
    <property type="entry name" value="PHOSPHATIDYLINOSITOL-GLYCAN BIOSYNTHESIS CLASS F PROTEIN-RELATED"/>
    <property type="match status" value="1"/>
</dbReference>
<evidence type="ECO:0000256" key="1">
    <source>
        <dbReference type="ARBA" id="ARBA00023002"/>
    </source>
</evidence>
<evidence type="ECO:0000256" key="2">
    <source>
        <dbReference type="RuleBase" id="RU000363"/>
    </source>
</evidence>
<dbReference type="PRINTS" id="PR00080">
    <property type="entry name" value="SDRFAMILY"/>
</dbReference>
<protein>
    <submittedName>
        <fullName evidence="3">SDR family NAD(P)-dependent oxidoreductase</fullName>
    </submittedName>
</protein>
<reference evidence="3 4" key="1">
    <citation type="submission" date="2020-09" db="EMBL/GenBank/DDBJ databases">
        <title>Novel species in genus Gordonia.</title>
        <authorList>
            <person name="Zhang G."/>
        </authorList>
    </citation>
    <scope>NUCLEOTIDE SEQUENCE [LARGE SCALE GENOMIC DNA]</scope>
    <source>
        <strain evidence="3 4">ON-33</strain>
    </source>
</reference>
<dbReference type="Gene3D" id="3.40.50.720">
    <property type="entry name" value="NAD(P)-binding Rossmann-like Domain"/>
    <property type="match status" value="1"/>
</dbReference>
<comment type="similarity">
    <text evidence="2">Belongs to the short-chain dehydrogenases/reductases (SDR) family.</text>
</comment>
<dbReference type="InterPro" id="IPR036291">
    <property type="entry name" value="NAD(P)-bd_dom_sf"/>
</dbReference>
<dbReference type="RefSeq" id="WP_164307186.1">
    <property type="nucleotide sequence ID" value="NZ_BAABAD010000005.1"/>
</dbReference>
<gene>
    <name evidence="3" type="ORF">IDF66_17890</name>
</gene>
<name>A0ABR7WGA1_9ACTN</name>
<dbReference type="PRINTS" id="PR00081">
    <property type="entry name" value="GDHRDH"/>
</dbReference>
<organism evidence="3 4">
    <name type="scientific">Gordonia hankookensis</name>
    <dbReference type="NCBI Taxonomy" id="589403"/>
    <lineage>
        <taxon>Bacteria</taxon>
        <taxon>Bacillati</taxon>
        <taxon>Actinomycetota</taxon>
        <taxon>Actinomycetes</taxon>
        <taxon>Mycobacteriales</taxon>
        <taxon>Gordoniaceae</taxon>
        <taxon>Gordonia</taxon>
    </lineage>
</organism>
<evidence type="ECO:0000313" key="3">
    <source>
        <dbReference type="EMBL" id="MBD1321463.1"/>
    </source>
</evidence>
<accession>A0ABR7WGA1</accession>
<proteinExistence type="inferred from homology"/>
<dbReference type="NCBIfam" id="NF004846">
    <property type="entry name" value="PRK06197.1"/>
    <property type="match status" value="1"/>
</dbReference>
<dbReference type="InterPro" id="IPR002347">
    <property type="entry name" value="SDR_fam"/>
</dbReference>
<dbReference type="Pfam" id="PF00106">
    <property type="entry name" value="adh_short"/>
    <property type="match status" value="1"/>
</dbReference>
<comment type="caution">
    <text evidence="3">The sequence shown here is derived from an EMBL/GenBank/DDBJ whole genome shotgun (WGS) entry which is preliminary data.</text>
</comment>
<dbReference type="Proteomes" id="UP000602395">
    <property type="component" value="Unassembled WGS sequence"/>
</dbReference>
<keyword evidence="1" id="KW-0560">Oxidoreductase</keyword>
<sequence>MSGWSTSDIPDQSGRTVVITGANSGLGAETAKALAAAGAEVILACRNAQKADVVAREIGSAATVARLDLADLDSVRAFADGLTGADVLINNAGVMAIPLGRTAQGFEMQMGTNHLGHFALTALVLPKITGRVVTLSSGMHQMGRIDLGDLNWDRRRYRRWRAYGDSKMANLMFGKELAVRLAAAGSATTSLIAHPGYAATELQGKSGTVEDVFMNASNKIFAQSAAAGALPSLYAATSPDATNGTFYGPTQMFGSRGAPGISGYNKRADDKAVRGGLWTTSEKLTDVGFPI</sequence>
<dbReference type="PANTHER" id="PTHR43157:SF31">
    <property type="entry name" value="PHOSPHATIDYLINOSITOL-GLYCAN BIOSYNTHESIS CLASS F PROTEIN"/>
    <property type="match status" value="1"/>
</dbReference>
<dbReference type="EMBL" id="JACWMS010000003">
    <property type="protein sequence ID" value="MBD1321463.1"/>
    <property type="molecule type" value="Genomic_DNA"/>
</dbReference>
<dbReference type="SUPFAM" id="SSF51735">
    <property type="entry name" value="NAD(P)-binding Rossmann-fold domains"/>
    <property type="match status" value="1"/>
</dbReference>
<evidence type="ECO:0000313" key="4">
    <source>
        <dbReference type="Proteomes" id="UP000602395"/>
    </source>
</evidence>